<evidence type="ECO:0000313" key="6">
    <source>
        <dbReference type="EMBL" id="GIF78162.1"/>
    </source>
</evidence>
<evidence type="ECO:0000256" key="4">
    <source>
        <dbReference type="PROSITE-ProRule" id="PRU00335"/>
    </source>
</evidence>
<evidence type="ECO:0000256" key="3">
    <source>
        <dbReference type="ARBA" id="ARBA00023163"/>
    </source>
</evidence>
<keyword evidence="2 4" id="KW-0238">DNA-binding</keyword>
<keyword evidence="7" id="KW-1185">Reference proteome</keyword>
<proteinExistence type="predicted"/>
<dbReference type="Proteomes" id="UP000604117">
    <property type="component" value="Unassembled WGS sequence"/>
</dbReference>
<name>A0ABQ4D3P9_9ACTN</name>
<dbReference type="Pfam" id="PF00440">
    <property type="entry name" value="TetR_N"/>
    <property type="match status" value="1"/>
</dbReference>
<sequence>MDGGRKAVDEMTAVRTARPSARERLLAAADELFYREGVHVVGIDRVIEHAGVAKASLYNTFGSKDELIRAYLEGRHAATEKRLTDGLVAYATPREKILGIFEIQGARFLNPESRGCPFISATAEAMPGAASLAAADAYRVWVRGLFADLAREAGATDPEALAQQLHIVYDGIAVKMRMDGDPAGDLAAGRAMAAMLLDAALA</sequence>
<feature type="domain" description="HTH tetR-type" evidence="5">
    <location>
        <begin position="19"/>
        <end position="79"/>
    </location>
</feature>
<reference evidence="6 7" key="1">
    <citation type="submission" date="2021-01" db="EMBL/GenBank/DDBJ databases">
        <title>Whole genome shotgun sequence of Asanoa siamensis NBRC 107932.</title>
        <authorList>
            <person name="Komaki H."/>
            <person name="Tamura T."/>
        </authorList>
    </citation>
    <scope>NUCLEOTIDE SEQUENCE [LARGE SCALE GENOMIC DNA]</scope>
    <source>
        <strain evidence="6 7">NBRC 107932</strain>
    </source>
</reference>
<protein>
    <submittedName>
        <fullName evidence="6">TetR family transcriptional regulator</fullName>
    </submittedName>
</protein>
<dbReference type="Gene3D" id="1.10.357.10">
    <property type="entry name" value="Tetracycline Repressor, domain 2"/>
    <property type="match status" value="1"/>
</dbReference>
<dbReference type="InterPro" id="IPR009057">
    <property type="entry name" value="Homeodomain-like_sf"/>
</dbReference>
<evidence type="ECO:0000256" key="2">
    <source>
        <dbReference type="ARBA" id="ARBA00023125"/>
    </source>
</evidence>
<dbReference type="PRINTS" id="PR00455">
    <property type="entry name" value="HTHTETR"/>
</dbReference>
<accession>A0ABQ4D3P9</accession>
<dbReference type="SUPFAM" id="SSF48498">
    <property type="entry name" value="Tetracyclin repressor-like, C-terminal domain"/>
    <property type="match status" value="1"/>
</dbReference>
<evidence type="ECO:0000256" key="1">
    <source>
        <dbReference type="ARBA" id="ARBA00023015"/>
    </source>
</evidence>
<gene>
    <name evidence="6" type="ORF">Asi02nite_76800</name>
</gene>
<feature type="DNA-binding region" description="H-T-H motif" evidence="4">
    <location>
        <begin position="42"/>
        <end position="61"/>
    </location>
</feature>
<keyword evidence="1" id="KW-0805">Transcription regulation</keyword>
<organism evidence="6 7">
    <name type="scientific">Asanoa siamensis</name>
    <dbReference type="NCBI Taxonomy" id="926357"/>
    <lineage>
        <taxon>Bacteria</taxon>
        <taxon>Bacillati</taxon>
        <taxon>Actinomycetota</taxon>
        <taxon>Actinomycetes</taxon>
        <taxon>Micromonosporales</taxon>
        <taxon>Micromonosporaceae</taxon>
        <taxon>Asanoa</taxon>
    </lineage>
</organism>
<dbReference type="RefSeq" id="WP_203718995.1">
    <property type="nucleotide sequence ID" value="NZ_BONE01000121.1"/>
</dbReference>
<dbReference type="PROSITE" id="PS50977">
    <property type="entry name" value="HTH_TETR_2"/>
    <property type="match status" value="1"/>
</dbReference>
<evidence type="ECO:0000259" key="5">
    <source>
        <dbReference type="PROSITE" id="PS50977"/>
    </source>
</evidence>
<dbReference type="PANTHER" id="PTHR47506:SF6">
    <property type="entry name" value="HTH-TYPE TRANSCRIPTIONAL REPRESSOR NEMR"/>
    <property type="match status" value="1"/>
</dbReference>
<dbReference type="PANTHER" id="PTHR47506">
    <property type="entry name" value="TRANSCRIPTIONAL REGULATORY PROTEIN"/>
    <property type="match status" value="1"/>
</dbReference>
<keyword evidence="3" id="KW-0804">Transcription</keyword>
<comment type="caution">
    <text evidence="6">The sequence shown here is derived from an EMBL/GenBank/DDBJ whole genome shotgun (WGS) entry which is preliminary data.</text>
</comment>
<dbReference type="InterPro" id="IPR001647">
    <property type="entry name" value="HTH_TetR"/>
</dbReference>
<dbReference type="InterPro" id="IPR036271">
    <property type="entry name" value="Tet_transcr_reg_TetR-rel_C_sf"/>
</dbReference>
<evidence type="ECO:0000313" key="7">
    <source>
        <dbReference type="Proteomes" id="UP000604117"/>
    </source>
</evidence>
<dbReference type="EMBL" id="BONE01000121">
    <property type="protein sequence ID" value="GIF78162.1"/>
    <property type="molecule type" value="Genomic_DNA"/>
</dbReference>
<dbReference type="SUPFAM" id="SSF46689">
    <property type="entry name" value="Homeodomain-like"/>
    <property type="match status" value="1"/>
</dbReference>